<dbReference type="EMBL" id="CBWP010000011">
    <property type="protein sequence ID" value="CDL36326.1"/>
    <property type="molecule type" value="Genomic_DNA"/>
</dbReference>
<organism evidence="1 2">
    <name type="scientific">Citrobacter freundii</name>
    <dbReference type="NCBI Taxonomy" id="546"/>
    <lineage>
        <taxon>Bacteria</taxon>
        <taxon>Pseudomonadati</taxon>
        <taxon>Pseudomonadota</taxon>
        <taxon>Gammaproteobacteria</taxon>
        <taxon>Enterobacterales</taxon>
        <taxon>Enterobacteriaceae</taxon>
        <taxon>Citrobacter</taxon>
        <taxon>Citrobacter freundii complex</taxon>
    </lineage>
</organism>
<reference evidence="1 2" key="1">
    <citation type="submission" date="2013-10" db="EMBL/GenBank/DDBJ databases">
        <title>Antibiotic resistance diversity of beta-lactamase producers in the General Hospital Vienna.</title>
        <authorList>
            <person name="Barisic I."/>
            <person name="Mitteregger D."/>
            <person name="Hirschl A.M."/>
            <person name="Noehammer C."/>
            <person name="Wiesinger-Mayr H."/>
        </authorList>
    </citation>
    <scope>NUCLEOTIDE SEQUENCE [LARGE SCALE GENOMIC DNA]</scope>
    <source>
        <strain evidence="1 2">ISC11</strain>
    </source>
</reference>
<evidence type="ECO:0000313" key="1">
    <source>
        <dbReference type="EMBL" id="CDL36326.1"/>
    </source>
</evidence>
<comment type="caution">
    <text evidence="1">The sequence shown here is derived from an EMBL/GenBank/DDBJ whole genome shotgun (WGS) entry which is preliminary data.</text>
</comment>
<accession>A0A7G2IH45</accession>
<dbReference type="Proteomes" id="UP000019194">
    <property type="component" value="Unassembled WGS sequence"/>
</dbReference>
<protein>
    <submittedName>
        <fullName evidence="1">Uncharacterized protein</fullName>
    </submittedName>
</protein>
<name>A0A7G2IH45_CITFR</name>
<proteinExistence type="predicted"/>
<sequence>MVSNIKNVSEAEINKPGYCMCESIRGLFGFVIQMKMQTFAIVLI</sequence>
<evidence type="ECO:0000313" key="2">
    <source>
        <dbReference type="Proteomes" id="UP000019194"/>
    </source>
</evidence>
<dbReference type="AlphaFoldDB" id="A0A7G2IH45"/>